<evidence type="ECO:0000313" key="2">
    <source>
        <dbReference type="EMBL" id="KAI9176975.1"/>
    </source>
</evidence>
<dbReference type="AlphaFoldDB" id="A0AAD5IT99"/>
<keyword evidence="3" id="KW-1185">Reference proteome</keyword>
<gene>
    <name evidence="2" type="ORF">LWI28_009400</name>
</gene>
<reference evidence="2" key="2">
    <citation type="submission" date="2023-02" db="EMBL/GenBank/DDBJ databases">
        <authorList>
            <person name="Swenson N.G."/>
            <person name="Wegrzyn J.L."/>
            <person name="Mcevoy S.L."/>
        </authorList>
    </citation>
    <scope>NUCLEOTIDE SEQUENCE</scope>
    <source>
        <strain evidence="2">91603</strain>
        <tissue evidence="2">Leaf</tissue>
    </source>
</reference>
<feature type="compositionally biased region" description="Basic and acidic residues" evidence="1">
    <location>
        <begin position="51"/>
        <end position="83"/>
    </location>
</feature>
<proteinExistence type="predicted"/>
<reference evidence="2" key="1">
    <citation type="journal article" date="2022" name="Plant J.">
        <title>Strategies of tolerance reflected in two North American maple genomes.</title>
        <authorList>
            <person name="McEvoy S.L."/>
            <person name="Sezen U.U."/>
            <person name="Trouern-Trend A."/>
            <person name="McMahon S.M."/>
            <person name="Schaberg P.G."/>
            <person name="Yang J."/>
            <person name="Wegrzyn J.L."/>
            <person name="Swenson N.G."/>
        </authorList>
    </citation>
    <scope>NUCLEOTIDE SEQUENCE</scope>
    <source>
        <strain evidence="2">91603</strain>
    </source>
</reference>
<comment type="caution">
    <text evidence="2">The sequence shown here is derived from an EMBL/GenBank/DDBJ whole genome shotgun (WGS) entry which is preliminary data.</text>
</comment>
<evidence type="ECO:0000256" key="1">
    <source>
        <dbReference type="SAM" id="MobiDB-lite"/>
    </source>
</evidence>
<name>A0AAD5IT99_ACENE</name>
<evidence type="ECO:0000313" key="3">
    <source>
        <dbReference type="Proteomes" id="UP001064489"/>
    </source>
</evidence>
<protein>
    <submittedName>
        <fullName evidence="2">Uncharacterized protein</fullName>
    </submittedName>
</protein>
<feature type="compositionally biased region" description="Basic residues" evidence="1">
    <location>
        <begin position="39"/>
        <end position="48"/>
    </location>
</feature>
<dbReference type="Proteomes" id="UP001064489">
    <property type="component" value="Chromosome 5"/>
</dbReference>
<feature type="region of interest" description="Disordered" evidence="1">
    <location>
        <begin position="1"/>
        <end position="83"/>
    </location>
</feature>
<organism evidence="2 3">
    <name type="scientific">Acer negundo</name>
    <name type="common">Box elder</name>
    <dbReference type="NCBI Taxonomy" id="4023"/>
    <lineage>
        <taxon>Eukaryota</taxon>
        <taxon>Viridiplantae</taxon>
        <taxon>Streptophyta</taxon>
        <taxon>Embryophyta</taxon>
        <taxon>Tracheophyta</taxon>
        <taxon>Spermatophyta</taxon>
        <taxon>Magnoliopsida</taxon>
        <taxon>eudicotyledons</taxon>
        <taxon>Gunneridae</taxon>
        <taxon>Pentapetalae</taxon>
        <taxon>rosids</taxon>
        <taxon>malvids</taxon>
        <taxon>Sapindales</taxon>
        <taxon>Sapindaceae</taxon>
        <taxon>Hippocastanoideae</taxon>
        <taxon>Acereae</taxon>
        <taxon>Acer</taxon>
    </lineage>
</organism>
<accession>A0AAD5IT99</accession>
<dbReference type="EMBL" id="JAJSOW010000102">
    <property type="protein sequence ID" value="KAI9176975.1"/>
    <property type="molecule type" value="Genomic_DNA"/>
</dbReference>
<sequence length="159" mass="18388">MFARVKLVPTVTERAERDTEGPSFEPSDTEGSDSDGHHIRPARTRRVRFTLPREPRTRDDSRIGYDSREGVGGKAEDRRYTEPMDALRELQEEVRKSNEKRDQQHQKLLDLIRGLQGSTSHARTRGTRFDEHPSQVPRFLFSFAIRGNVITYVGRPTLR</sequence>